<evidence type="ECO:0000313" key="2">
    <source>
        <dbReference type="Proteomes" id="UP001165960"/>
    </source>
</evidence>
<protein>
    <submittedName>
        <fullName evidence="1">Uncharacterized protein</fullName>
    </submittedName>
</protein>
<keyword evidence="2" id="KW-1185">Reference proteome</keyword>
<reference evidence="1" key="1">
    <citation type="submission" date="2022-04" db="EMBL/GenBank/DDBJ databases">
        <title>Genome of the entomopathogenic fungus Entomophthora muscae.</title>
        <authorList>
            <person name="Elya C."/>
            <person name="Lovett B.R."/>
            <person name="Lee E."/>
            <person name="Macias A.M."/>
            <person name="Hajek A.E."/>
            <person name="De Bivort B.L."/>
            <person name="Kasson M.T."/>
            <person name="De Fine Licht H.H."/>
            <person name="Stajich J.E."/>
        </authorList>
    </citation>
    <scope>NUCLEOTIDE SEQUENCE</scope>
    <source>
        <strain evidence="1">Berkeley</strain>
    </source>
</reference>
<proteinExistence type="predicted"/>
<accession>A0ACC2UNH0</accession>
<sequence>MPVSSKDYVVLEILAIQGRNLPNKDFFKKQDPFLQFTIGKNSHKTKVDKNGGTRPEWNSRIRFERLPTPVNDMLRIKCLDSEWKREPQFIGECVIDLAPVFVRGEEDSWFKLTDKGEPAGEIYLELTFYTEDGLTRRQSKIGGEGVPISISSAHSKPLLDPISLPAATQVATSSLGPEVSKPLPEIKVQKTQSASHTPSASITSTNAISSSWSSPGPLNPSSPSDSSMANVPPVLKPEVATVGSNQKIDSDNQQGDQYSISNGEINGHVSGNSGGSESQTLHTVPPVNGNLGTEEGNEIAQPPPIQPVPNTSSNNIPQTNVESTSNSHSLQDSSIVHSLEKISLNQETSSISPTNESGNALNPNKTDLKLSPKKKFTIEAILGRQSDSDTPPKPPITTANKPSAGVSNVKAQPEQSAAHPPINPPSEPSTAASQEVTQPSVAPAAIPTVQAGIANSHVIAPAHQNNDSIVTTPLQTAASSYSSAAYNVSVQQEATPSAPNSYIHGTVGSYTSTAHNVSTQQEAAPSAPNSYIHGAGHVYSASVQQDISSQYQPATSVVPQASSDYAQTSHAYHGSAYPVPTSFAPTGHPSHHSPPGNNHPVSMSYQHGSIGSQHQTPPGNTMGRPEGSYQPPPEVPYPPSSFNPRPMFQATPYPPPSFPVGGFAFGNQEPSQYPTGTMFPNHLNYIPQPVPYPHPSQWPPPQTFPSQPLPPPLPTKPHDMPSHYVHDTPPPLPSRISGPPPIPPYQPQPPPSSSHNAHQQVPVLNPNNFKPSSQPSSSSSSLGKKKKKSKLGFLFS</sequence>
<comment type="caution">
    <text evidence="1">The sequence shown here is derived from an EMBL/GenBank/DDBJ whole genome shotgun (WGS) entry which is preliminary data.</text>
</comment>
<dbReference type="EMBL" id="QTSX02000120">
    <property type="protein sequence ID" value="KAJ9088430.1"/>
    <property type="molecule type" value="Genomic_DNA"/>
</dbReference>
<dbReference type="Proteomes" id="UP001165960">
    <property type="component" value="Unassembled WGS sequence"/>
</dbReference>
<evidence type="ECO:0000313" key="1">
    <source>
        <dbReference type="EMBL" id="KAJ9088430.1"/>
    </source>
</evidence>
<name>A0ACC2UNH0_9FUNG</name>
<organism evidence="1 2">
    <name type="scientific">Entomophthora muscae</name>
    <dbReference type="NCBI Taxonomy" id="34485"/>
    <lineage>
        <taxon>Eukaryota</taxon>
        <taxon>Fungi</taxon>
        <taxon>Fungi incertae sedis</taxon>
        <taxon>Zoopagomycota</taxon>
        <taxon>Entomophthoromycotina</taxon>
        <taxon>Entomophthoromycetes</taxon>
        <taxon>Entomophthorales</taxon>
        <taxon>Entomophthoraceae</taxon>
        <taxon>Entomophthora</taxon>
    </lineage>
</organism>
<gene>
    <name evidence="1" type="ORF">DSO57_1023238</name>
</gene>